<keyword evidence="1" id="KW-0472">Membrane</keyword>
<proteinExistence type="predicted"/>
<evidence type="ECO:0000256" key="1">
    <source>
        <dbReference type="SAM" id="Phobius"/>
    </source>
</evidence>
<keyword evidence="1" id="KW-0812">Transmembrane</keyword>
<dbReference type="NCBIfam" id="NF041646">
    <property type="entry name" value="VC0807_fam"/>
    <property type="match status" value="1"/>
</dbReference>
<sequence>MNAANQTPARGGRLRALLPTLLDVIVPVILYFILKKLGSSDFWALTLAGVGTGVYALVNTIRRRKLDFIGILVLLEIVLSVGLLFITDDPRLVAIKPAFYTTLTGLYFLFTCVVGKPIIYTAVTPIATDGDPVRTKAYAQAWNESRPFRVRERLMTAVFGAGLLIEAVLRIVIVYHWSPAKLDESFVVSQLPGIIVIVAVLAFFRSQVPAISKIVDGFQERLEQGSRRTNGNPAPAPTA</sequence>
<evidence type="ECO:0008006" key="4">
    <source>
        <dbReference type="Google" id="ProtNLM"/>
    </source>
</evidence>
<evidence type="ECO:0000313" key="3">
    <source>
        <dbReference type="Proteomes" id="UP000603200"/>
    </source>
</evidence>
<feature type="transmembrane region" description="Helical" evidence="1">
    <location>
        <begin position="68"/>
        <end position="86"/>
    </location>
</feature>
<reference evidence="2 3" key="1">
    <citation type="submission" date="2021-01" db="EMBL/GenBank/DDBJ databases">
        <title>Whole genome shotgun sequence of Actinoplanes humidus NBRC 14915.</title>
        <authorList>
            <person name="Komaki H."/>
            <person name="Tamura T."/>
        </authorList>
    </citation>
    <scope>NUCLEOTIDE SEQUENCE [LARGE SCALE GENOMIC DNA]</scope>
    <source>
        <strain evidence="2 3">NBRC 14915</strain>
    </source>
</reference>
<name>A0ABQ3ZH00_9ACTN</name>
<keyword evidence="1" id="KW-1133">Transmembrane helix</keyword>
<feature type="transmembrane region" description="Helical" evidence="1">
    <location>
        <begin position="187"/>
        <end position="204"/>
    </location>
</feature>
<protein>
    <recommendedName>
        <fullName evidence="4">Intracellular septation protein A</fullName>
    </recommendedName>
</protein>
<feature type="transmembrane region" description="Helical" evidence="1">
    <location>
        <begin position="98"/>
        <end position="119"/>
    </location>
</feature>
<comment type="caution">
    <text evidence="2">The sequence shown here is derived from an EMBL/GenBank/DDBJ whole genome shotgun (WGS) entry which is preliminary data.</text>
</comment>
<keyword evidence="3" id="KW-1185">Reference proteome</keyword>
<gene>
    <name evidence="2" type="ORF">Ahu01nite_009460</name>
</gene>
<feature type="transmembrane region" description="Helical" evidence="1">
    <location>
        <begin position="154"/>
        <end position="175"/>
    </location>
</feature>
<organism evidence="2 3">
    <name type="scientific">Winogradskya humida</name>
    <dbReference type="NCBI Taxonomy" id="113566"/>
    <lineage>
        <taxon>Bacteria</taxon>
        <taxon>Bacillati</taxon>
        <taxon>Actinomycetota</taxon>
        <taxon>Actinomycetes</taxon>
        <taxon>Micromonosporales</taxon>
        <taxon>Micromonosporaceae</taxon>
        <taxon>Winogradskya</taxon>
    </lineage>
</organism>
<feature type="transmembrane region" description="Helical" evidence="1">
    <location>
        <begin position="40"/>
        <end position="61"/>
    </location>
</feature>
<dbReference type="Proteomes" id="UP000603200">
    <property type="component" value="Unassembled WGS sequence"/>
</dbReference>
<accession>A0ABQ3ZH00</accession>
<dbReference type="RefSeq" id="WP_203835121.1">
    <property type="nucleotide sequence ID" value="NZ_BAAATV010000001.1"/>
</dbReference>
<dbReference type="EMBL" id="BOMN01000012">
    <property type="protein sequence ID" value="GIE17844.1"/>
    <property type="molecule type" value="Genomic_DNA"/>
</dbReference>
<evidence type="ECO:0000313" key="2">
    <source>
        <dbReference type="EMBL" id="GIE17844.1"/>
    </source>
</evidence>
<feature type="transmembrane region" description="Helical" evidence="1">
    <location>
        <begin position="16"/>
        <end position="34"/>
    </location>
</feature>